<dbReference type="CDD" id="cd06849">
    <property type="entry name" value="lipoyl_domain"/>
    <property type="match status" value="1"/>
</dbReference>
<comment type="similarity">
    <text evidence="1">Belongs to the 2-oxoacid dehydrogenase family.</text>
</comment>
<dbReference type="Pfam" id="PF02817">
    <property type="entry name" value="E3_binding"/>
    <property type="match status" value="1"/>
</dbReference>
<gene>
    <name evidence="5" type="ORF">METZ01_LOCUS130462</name>
</gene>
<dbReference type="InterPro" id="IPR011053">
    <property type="entry name" value="Single_hybrid_motif"/>
</dbReference>
<evidence type="ECO:0000256" key="2">
    <source>
        <dbReference type="ARBA" id="ARBA00022823"/>
    </source>
</evidence>
<protein>
    <recommendedName>
        <fullName evidence="6">Dihydrolipoamide acetyltransferase component of pyruvate dehydrogenase complex</fullName>
    </recommendedName>
</protein>
<dbReference type="InterPro" id="IPR004167">
    <property type="entry name" value="PSBD"/>
</dbReference>
<reference evidence="5" key="1">
    <citation type="submission" date="2018-05" db="EMBL/GenBank/DDBJ databases">
        <authorList>
            <person name="Lanie J.A."/>
            <person name="Ng W.-L."/>
            <person name="Kazmierczak K.M."/>
            <person name="Andrzejewski T.M."/>
            <person name="Davidsen T.M."/>
            <person name="Wayne K.J."/>
            <person name="Tettelin H."/>
            <person name="Glass J.I."/>
            <person name="Rusch D."/>
            <person name="Podicherti R."/>
            <person name="Tsui H.-C.T."/>
            <person name="Winkler M.E."/>
        </authorList>
    </citation>
    <scope>NUCLEOTIDE SEQUENCE</scope>
</reference>
<dbReference type="InterPro" id="IPR036625">
    <property type="entry name" value="E3-bd_dom_sf"/>
</dbReference>
<dbReference type="GO" id="GO:0045254">
    <property type="term" value="C:pyruvate dehydrogenase complex"/>
    <property type="evidence" value="ECO:0007669"/>
    <property type="project" value="InterPro"/>
</dbReference>
<feature type="domain" description="Lipoyl-binding" evidence="3">
    <location>
        <begin position="2"/>
        <end position="77"/>
    </location>
</feature>
<sequence length="429" mass="46359">MATELKMPQMGYDMEEGTVVRWLKEEGSTVTRNEAVAEIETDKAVVEFESDSEGVLLKIVAPEGTIVPVGQTIAVVGSVGEEVSDVSDILIEQATATNDSETENSDPADDLEQFHETTEVIIGPATGRILATPIARRIAEERSISLANVPGSGPGGRITKKDIEEYEPDLPSQSAIPVPSETTIPKETVTANVEPVPASFTQGEKQPISRMRQQIARVTVKSKTEKPHFYVSAEINMTDAMSLRRQINDQLKDDGVRLTVNDLIVKACIQALQKYPKFNAYYQDDGIQYNDKINIAVAIADDEGLIVPAIIDCGEKSLRQVSQMIKNLAERSSNGSLSSQEYTGGTFAISNLGMFDVSSFVAIIHPPQSAVLAVGTVSEKPIVVDGEITVGQVMTATISADHRIVDGAEGAQFLIEVKRLLQSPTSLMV</sequence>
<dbReference type="PANTHER" id="PTHR23151">
    <property type="entry name" value="DIHYDROLIPOAMIDE ACETYL/SUCCINYL-TRANSFERASE-RELATED"/>
    <property type="match status" value="1"/>
</dbReference>
<dbReference type="Pfam" id="PF00364">
    <property type="entry name" value="Biotin_lipoyl"/>
    <property type="match status" value="1"/>
</dbReference>
<dbReference type="SUPFAM" id="SSF52777">
    <property type="entry name" value="CoA-dependent acyltransferases"/>
    <property type="match status" value="1"/>
</dbReference>
<dbReference type="InterPro" id="IPR001078">
    <property type="entry name" value="2-oxoacid_DH_actylTfrase"/>
</dbReference>
<dbReference type="Pfam" id="PF00198">
    <property type="entry name" value="2-oxoacid_dh"/>
    <property type="match status" value="1"/>
</dbReference>
<dbReference type="Gene3D" id="2.40.50.100">
    <property type="match status" value="1"/>
</dbReference>
<name>A0A381YKL9_9ZZZZ</name>
<dbReference type="AlphaFoldDB" id="A0A381YKL9"/>
<dbReference type="InterPro" id="IPR003016">
    <property type="entry name" value="2-oxoA_DH_lipoyl-BS"/>
</dbReference>
<dbReference type="Gene3D" id="4.10.320.10">
    <property type="entry name" value="E3-binding domain"/>
    <property type="match status" value="1"/>
</dbReference>
<dbReference type="EMBL" id="UINC01018469">
    <property type="protein sequence ID" value="SVA77608.1"/>
    <property type="molecule type" value="Genomic_DNA"/>
</dbReference>
<evidence type="ECO:0000256" key="1">
    <source>
        <dbReference type="ARBA" id="ARBA00007317"/>
    </source>
</evidence>
<evidence type="ECO:0000313" key="5">
    <source>
        <dbReference type="EMBL" id="SVA77608.1"/>
    </source>
</evidence>
<dbReference type="GO" id="GO:0016746">
    <property type="term" value="F:acyltransferase activity"/>
    <property type="evidence" value="ECO:0007669"/>
    <property type="project" value="InterPro"/>
</dbReference>
<dbReference type="SUPFAM" id="SSF47005">
    <property type="entry name" value="Peripheral subunit-binding domain of 2-oxo acid dehydrogenase complex"/>
    <property type="match status" value="1"/>
</dbReference>
<dbReference type="InterPro" id="IPR000089">
    <property type="entry name" value="Biotin_lipoyl"/>
</dbReference>
<accession>A0A381YKL9</accession>
<dbReference type="PANTHER" id="PTHR23151:SF90">
    <property type="entry name" value="DIHYDROLIPOYLLYSINE-RESIDUE ACETYLTRANSFERASE COMPONENT OF PYRUVATE DEHYDROGENASE COMPLEX, MITOCHONDRIAL-RELATED"/>
    <property type="match status" value="1"/>
</dbReference>
<dbReference type="Gene3D" id="3.30.559.10">
    <property type="entry name" value="Chloramphenicol acetyltransferase-like domain"/>
    <property type="match status" value="1"/>
</dbReference>
<evidence type="ECO:0000259" key="4">
    <source>
        <dbReference type="PROSITE" id="PS51826"/>
    </source>
</evidence>
<organism evidence="5">
    <name type="scientific">marine metagenome</name>
    <dbReference type="NCBI Taxonomy" id="408172"/>
    <lineage>
        <taxon>unclassified sequences</taxon>
        <taxon>metagenomes</taxon>
        <taxon>ecological metagenomes</taxon>
    </lineage>
</organism>
<feature type="domain" description="Peripheral subunit-binding (PSBD)" evidence="4">
    <location>
        <begin position="130"/>
        <end position="167"/>
    </location>
</feature>
<dbReference type="PROSITE" id="PS00189">
    <property type="entry name" value="LIPOYL"/>
    <property type="match status" value="1"/>
</dbReference>
<dbReference type="PROSITE" id="PS51826">
    <property type="entry name" value="PSBD"/>
    <property type="match status" value="1"/>
</dbReference>
<dbReference type="SUPFAM" id="SSF51230">
    <property type="entry name" value="Single hybrid motif"/>
    <property type="match status" value="1"/>
</dbReference>
<evidence type="ECO:0000259" key="3">
    <source>
        <dbReference type="PROSITE" id="PS50968"/>
    </source>
</evidence>
<proteinExistence type="inferred from homology"/>
<keyword evidence="2" id="KW-0450">Lipoyl</keyword>
<dbReference type="InterPro" id="IPR023213">
    <property type="entry name" value="CAT-like_dom_sf"/>
</dbReference>
<dbReference type="GO" id="GO:0006086">
    <property type="term" value="P:pyruvate decarboxylation to acetyl-CoA"/>
    <property type="evidence" value="ECO:0007669"/>
    <property type="project" value="InterPro"/>
</dbReference>
<evidence type="ECO:0008006" key="6">
    <source>
        <dbReference type="Google" id="ProtNLM"/>
    </source>
</evidence>
<dbReference type="PROSITE" id="PS50968">
    <property type="entry name" value="BIOTINYL_LIPOYL"/>
    <property type="match status" value="1"/>
</dbReference>
<dbReference type="InterPro" id="IPR045257">
    <property type="entry name" value="E2/Pdx1"/>
</dbReference>